<organism evidence="1">
    <name type="scientific">uncultured Caudovirales phage</name>
    <dbReference type="NCBI Taxonomy" id="2100421"/>
    <lineage>
        <taxon>Viruses</taxon>
        <taxon>Duplodnaviria</taxon>
        <taxon>Heunggongvirae</taxon>
        <taxon>Uroviricota</taxon>
        <taxon>Caudoviricetes</taxon>
        <taxon>Peduoviridae</taxon>
        <taxon>Maltschvirus</taxon>
        <taxon>Maltschvirus maltsch</taxon>
    </lineage>
</organism>
<accession>A0A6J5TCU0</accession>
<protein>
    <submittedName>
        <fullName evidence="1">Uncharacterized protein</fullName>
    </submittedName>
</protein>
<proteinExistence type="predicted"/>
<dbReference type="EMBL" id="LR797823">
    <property type="protein sequence ID" value="CAB4241380.1"/>
    <property type="molecule type" value="Genomic_DNA"/>
</dbReference>
<gene>
    <name evidence="1" type="ORF">UFOVP67_69</name>
</gene>
<evidence type="ECO:0000313" key="1">
    <source>
        <dbReference type="EMBL" id="CAB4241380.1"/>
    </source>
</evidence>
<sequence length="51" mass="5809">MIKKDGTYSIERLSVFKDGSDSLDFEQELEQLDITELFPKLVKDNNGNSSN</sequence>
<name>A0A6J5TCU0_9CAUD</name>
<reference evidence="1" key="1">
    <citation type="submission" date="2020-05" db="EMBL/GenBank/DDBJ databases">
        <authorList>
            <person name="Chiriac C."/>
            <person name="Salcher M."/>
            <person name="Ghai R."/>
            <person name="Kavagutti S V."/>
        </authorList>
    </citation>
    <scope>NUCLEOTIDE SEQUENCE</scope>
</reference>